<feature type="transmembrane region" description="Helical" evidence="1">
    <location>
        <begin position="239"/>
        <end position="261"/>
    </location>
</feature>
<keyword evidence="1" id="KW-1133">Transmembrane helix</keyword>
<keyword evidence="1" id="KW-0472">Membrane</keyword>
<feature type="transmembrane region" description="Helical" evidence="1">
    <location>
        <begin position="203"/>
        <end position="227"/>
    </location>
</feature>
<feature type="transmembrane region" description="Helical" evidence="1">
    <location>
        <begin position="171"/>
        <end position="191"/>
    </location>
</feature>
<reference evidence="3" key="1">
    <citation type="submission" date="2018-12" db="EMBL/GenBank/DDBJ databases">
        <title>Tengunoibacter tsumagoiensis gen. nov., sp. nov., Dictyobacter kobayashii sp. nov., D. alpinus sp. nov., and D. joshuensis sp. nov. and description of Dictyobacteraceae fam. nov. within the order Ktedonobacterales isolated from Tengu-no-mugimeshi.</title>
        <authorList>
            <person name="Wang C.M."/>
            <person name="Zheng Y."/>
            <person name="Sakai Y."/>
            <person name="Toyoda A."/>
            <person name="Minakuchi Y."/>
            <person name="Abe K."/>
            <person name="Yokota A."/>
            <person name="Yabe S."/>
        </authorList>
    </citation>
    <scope>NUCLEOTIDE SEQUENCE [LARGE SCALE GENOMIC DNA]</scope>
    <source>
        <strain evidence="3">S-27</strain>
    </source>
</reference>
<evidence type="ECO:0000313" key="3">
    <source>
        <dbReference type="Proteomes" id="UP000287224"/>
    </source>
</evidence>
<feature type="transmembrane region" description="Helical" evidence="1">
    <location>
        <begin position="105"/>
        <end position="132"/>
    </location>
</feature>
<proteinExistence type="predicted"/>
<protein>
    <submittedName>
        <fullName evidence="2">Uncharacterized protein</fullName>
    </submittedName>
</protein>
<gene>
    <name evidence="2" type="ORF">KDAU_25490</name>
</gene>
<accession>A0A401ZEB4</accession>
<keyword evidence="3" id="KW-1185">Reference proteome</keyword>
<dbReference type="AlphaFoldDB" id="A0A401ZEB4"/>
<evidence type="ECO:0000313" key="2">
    <source>
        <dbReference type="EMBL" id="GCE05220.1"/>
    </source>
</evidence>
<dbReference type="Proteomes" id="UP000287224">
    <property type="component" value="Unassembled WGS sequence"/>
</dbReference>
<evidence type="ECO:0000256" key="1">
    <source>
        <dbReference type="SAM" id="Phobius"/>
    </source>
</evidence>
<keyword evidence="1" id="KW-0812">Transmembrane</keyword>
<name>A0A401ZEB4_9CHLR</name>
<feature type="transmembrane region" description="Helical" evidence="1">
    <location>
        <begin position="144"/>
        <end position="165"/>
    </location>
</feature>
<feature type="transmembrane region" description="Helical" evidence="1">
    <location>
        <begin position="65"/>
        <end position="85"/>
    </location>
</feature>
<organism evidence="2 3">
    <name type="scientific">Dictyobacter aurantiacus</name>
    <dbReference type="NCBI Taxonomy" id="1936993"/>
    <lineage>
        <taxon>Bacteria</taxon>
        <taxon>Bacillati</taxon>
        <taxon>Chloroflexota</taxon>
        <taxon>Ktedonobacteria</taxon>
        <taxon>Ktedonobacterales</taxon>
        <taxon>Dictyobacteraceae</taxon>
        <taxon>Dictyobacter</taxon>
    </lineage>
</organism>
<comment type="caution">
    <text evidence="2">The sequence shown here is derived from an EMBL/GenBank/DDBJ whole genome shotgun (WGS) entry which is preliminary data.</text>
</comment>
<sequence>MLIRLYPAAWRERYAEEMIQILEDSPPTLLTLCNLFISLIDACMHQNLVQGRKFHILQKMRSNGLVIYSATLLFFAAWFVVQLHVHAPDEPRILLSFLSLSPGHLLVNLVRFVTGLLLLTLALGGLPLLLAACWKAVQNRNGSALFLCLLGLVSPIVTLVLVILIQVPLLVAPFVILAGLLVDLALIFFAVQHVAPSRRVTSYALHLALLIPLIMLIGLATLLPAILPSFSDPGNDPFYVMREGSLFLIMGATFVCALVALKQGFQARQTLEFPLQQETITM</sequence>
<dbReference type="EMBL" id="BIFQ01000001">
    <property type="protein sequence ID" value="GCE05220.1"/>
    <property type="molecule type" value="Genomic_DNA"/>
</dbReference>